<proteinExistence type="predicted"/>
<keyword evidence="2" id="KW-0812">Transmembrane</keyword>
<protein>
    <submittedName>
        <fullName evidence="3">Uncharacterized protein</fullName>
    </submittedName>
</protein>
<dbReference type="InterPro" id="IPR046118">
    <property type="entry name" value="DUF6115"/>
</dbReference>
<dbReference type="EMBL" id="JAVDWA010000002">
    <property type="protein sequence ID" value="MDR7072168.1"/>
    <property type="molecule type" value="Genomic_DNA"/>
</dbReference>
<organism evidence="3 4">
    <name type="scientific">Fictibacillus barbaricus</name>
    <dbReference type="NCBI Taxonomy" id="182136"/>
    <lineage>
        <taxon>Bacteria</taxon>
        <taxon>Bacillati</taxon>
        <taxon>Bacillota</taxon>
        <taxon>Bacilli</taxon>
        <taxon>Bacillales</taxon>
        <taxon>Fictibacillaceae</taxon>
        <taxon>Fictibacillus</taxon>
    </lineage>
</organism>
<keyword evidence="2" id="KW-0472">Membrane</keyword>
<accession>A0ABU1TY77</accession>
<sequence>MSTFIFISILLHITSLYLIFILWKKSEQTKDSSLHEQEIQDLEMLLEEFSLQMKDENEQLKHLILSYQNNLNSKQKTEAHISSNNESESSALLGNEKIENETDTNEVLLLSKQGFTSTEIAKKLNRGKGEIELLLRFYT</sequence>
<comment type="caution">
    <text evidence="3">The sequence shown here is derived from an EMBL/GenBank/DDBJ whole genome shotgun (WGS) entry which is preliminary data.</text>
</comment>
<evidence type="ECO:0000256" key="1">
    <source>
        <dbReference type="SAM" id="Coils"/>
    </source>
</evidence>
<evidence type="ECO:0000256" key="2">
    <source>
        <dbReference type="SAM" id="Phobius"/>
    </source>
</evidence>
<keyword evidence="2" id="KW-1133">Transmembrane helix</keyword>
<name>A0ABU1TY77_9BACL</name>
<reference evidence="3 4" key="1">
    <citation type="submission" date="2023-07" db="EMBL/GenBank/DDBJ databases">
        <title>Sorghum-associated microbial communities from plants grown in Nebraska, USA.</title>
        <authorList>
            <person name="Schachtman D."/>
        </authorList>
    </citation>
    <scope>NUCLEOTIDE SEQUENCE [LARGE SCALE GENOMIC DNA]</scope>
    <source>
        <strain evidence="3 4">BE211</strain>
    </source>
</reference>
<gene>
    <name evidence="3" type="ORF">J2X07_001145</name>
</gene>
<dbReference type="RefSeq" id="WP_310257442.1">
    <property type="nucleotide sequence ID" value="NZ_JAVDWA010000002.1"/>
</dbReference>
<dbReference type="Proteomes" id="UP001258181">
    <property type="component" value="Unassembled WGS sequence"/>
</dbReference>
<feature type="transmembrane region" description="Helical" evidence="2">
    <location>
        <begin position="6"/>
        <end position="23"/>
    </location>
</feature>
<feature type="coiled-coil region" evidence="1">
    <location>
        <begin position="39"/>
        <end position="77"/>
    </location>
</feature>
<dbReference type="Pfam" id="PF19610">
    <property type="entry name" value="DUF6115"/>
    <property type="match status" value="1"/>
</dbReference>
<evidence type="ECO:0000313" key="3">
    <source>
        <dbReference type="EMBL" id="MDR7072168.1"/>
    </source>
</evidence>
<keyword evidence="4" id="KW-1185">Reference proteome</keyword>
<keyword evidence="1" id="KW-0175">Coiled coil</keyword>
<evidence type="ECO:0000313" key="4">
    <source>
        <dbReference type="Proteomes" id="UP001258181"/>
    </source>
</evidence>